<dbReference type="PANTHER" id="PTHR40758">
    <property type="entry name" value="CONSERVED PROTEIN"/>
    <property type="match status" value="1"/>
</dbReference>
<dbReference type="PANTHER" id="PTHR40758:SF1">
    <property type="entry name" value="CONSERVED PROTEIN"/>
    <property type="match status" value="1"/>
</dbReference>
<dbReference type="InterPro" id="IPR024344">
    <property type="entry name" value="MDMPI_metal-binding"/>
</dbReference>
<feature type="domain" description="Mycothiol-dependent maleylpyruvate isomerase metal-binding" evidence="2">
    <location>
        <begin position="24"/>
        <end position="141"/>
    </location>
</feature>
<proteinExistence type="predicted"/>
<evidence type="ECO:0000259" key="2">
    <source>
        <dbReference type="Pfam" id="PF11716"/>
    </source>
</evidence>
<evidence type="ECO:0000313" key="3">
    <source>
        <dbReference type="EMBL" id="MFD1530460.1"/>
    </source>
</evidence>
<dbReference type="Proteomes" id="UP001597145">
    <property type="component" value="Unassembled WGS sequence"/>
</dbReference>
<dbReference type="InterPro" id="IPR010872">
    <property type="entry name" value="MDMPI_C-term_domain"/>
</dbReference>
<accession>A0ABW4FIM8</accession>
<keyword evidence="4" id="KW-1185">Reference proteome</keyword>
<sequence>MAAGTGHQAAYGLITGFDPFERIEAYTAALADSADGHLAEPVPSCPGWRVADLVWHLTEVHAWWGALVAARAQDHTEVADPVRPDDDATLVPGLVAGAGRLLTTLRAAEPTEPVWTWAAQKDVAFVVRHQVHEAAVHRWDAGQAVGAKVALDPAAATDGVEEFLETVTPYRTSGAEPLGGRLALVASDTGFGWSIEEDEEGTARWRRLTGEPEHASAVLRASAADLLLYLYRRRAASELDVSGEVGVAERFALRNPTD</sequence>
<dbReference type="SUPFAM" id="SSF109854">
    <property type="entry name" value="DinB/YfiT-like putative metalloenzymes"/>
    <property type="match status" value="1"/>
</dbReference>
<feature type="domain" description="MDMPI C-terminal" evidence="1">
    <location>
        <begin position="156"/>
        <end position="250"/>
    </location>
</feature>
<evidence type="ECO:0000313" key="4">
    <source>
        <dbReference type="Proteomes" id="UP001597145"/>
    </source>
</evidence>
<dbReference type="GO" id="GO:0016853">
    <property type="term" value="F:isomerase activity"/>
    <property type="evidence" value="ECO:0007669"/>
    <property type="project" value="UniProtKB-KW"/>
</dbReference>
<evidence type="ECO:0000259" key="1">
    <source>
        <dbReference type="Pfam" id="PF07398"/>
    </source>
</evidence>
<name>A0ABW4FIM8_9PSEU</name>
<protein>
    <submittedName>
        <fullName evidence="3">Maleylpyruvate isomerase family mycothiol-dependent enzyme</fullName>
    </submittedName>
</protein>
<keyword evidence="3" id="KW-0413">Isomerase</keyword>
<dbReference type="NCBIfam" id="TIGR03083">
    <property type="entry name" value="maleylpyruvate isomerase family mycothiol-dependent enzyme"/>
    <property type="match status" value="1"/>
</dbReference>
<dbReference type="EMBL" id="JBHUCP010000008">
    <property type="protein sequence ID" value="MFD1530460.1"/>
    <property type="molecule type" value="Genomic_DNA"/>
</dbReference>
<organism evidence="3 4">
    <name type="scientific">Pseudonocardia aurantiaca</name>
    <dbReference type="NCBI Taxonomy" id="75290"/>
    <lineage>
        <taxon>Bacteria</taxon>
        <taxon>Bacillati</taxon>
        <taxon>Actinomycetota</taxon>
        <taxon>Actinomycetes</taxon>
        <taxon>Pseudonocardiales</taxon>
        <taxon>Pseudonocardiaceae</taxon>
        <taxon>Pseudonocardia</taxon>
    </lineage>
</organism>
<gene>
    <name evidence="3" type="ORF">ACFSCY_13500</name>
</gene>
<reference evidence="4" key="1">
    <citation type="journal article" date="2019" name="Int. J. Syst. Evol. Microbiol.">
        <title>The Global Catalogue of Microorganisms (GCM) 10K type strain sequencing project: providing services to taxonomists for standard genome sequencing and annotation.</title>
        <authorList>
            <consortium name="The Broad Institute Genomics Platform"/>
            <consortium name="The Broad Institute Genome Sequencing Center for Infectious Disease"/>
            <person name="Wu L."/>
            <person name="Ma J."/>
        </authorList>
    </citation>
    <scope>NUCLEOTIDE SEQUENCE [LARGE SCALE GENOMIC DNA]</scope>
    <source>
        <strain evidence="4">JCM 12165</strain>
    </source>
</reference>
<dbReference type="Pfam" id="PF07398">
    <property type="entry name" value="MDMPI_C"/>
    <property type="match status" value="1"/>
</dbReference>
<comment type="caution">
    <text evidence="3">The sequence shown here is derived from an EMBL/GenBank/DDBJ whole genome shotgun (WGS) entry which is preliminary data.</text>
</comment>
<dbReference type="Pfam" id="PF11716">
    <property type="entry name" value="MDMPI_N"/>
    <property type="match status" value="1"/>
</dbReference>
<dbReference type="RefSeq" id="WP_343987710.1">
    <property type="nucleotide sequence ID" value="NZ_BAAAJG010000029.1"/>
</dbReference>
<dbReference type="InterPro" id="IPR034660">
    <property type="entry name" value="DinB/YfiT-like"/>
</dbReference>
<dbReference type="InterPro" id="IPR017517">
    <property type="entry name" value="Maleyloyr_isom"/>
</dbReference>